<dbReference type="EMBL" id="JACATZ010000003">
    <property type="protein sequence ID" value="NWJ48324.1"/>
    <property type="molecule type" value="Genomic_DNA"/>
</dbReference>
<feature type="compositionally biased region" description="Pro residues" evidence="1">
    <location>
        <begin position="1"/>
        <end position="10"/>
    </location>
</feature>
<evidence type="ECO:0000313" key="5">
    <source>
        <dbReference type="Proteomes" id="UP001431572"/>
    </source>
</evidence>
<dbReference type="Proteomes" id="UP001431572">
    <property type="component" value="Chromosome 2"/>
</dbReference>
<dbReference type="RefSeq" id="WP_341470162.1">
    <property type="nucleotide sequence ID" value="NZ_CP128400.1"/>
</dbReference>
<feature type="compositionally biased region" description="Polar residues" evidence="1">
    <location>
        <begin position="14"/>
        <end position="25"/>
    </location>
</feature>
<reference evidence="2 4" key="1">
    <citation type="submission" date="2020-06" db="EMBL/GenBank/DDBJ databases">
        <title>Anoxygenic phototrophic Chloroflexota member uses a Type I reaction center.</title>
        <authorList>
            <person name="Tsuji J.M."/>
            <person name="Shaw N.A."/>
            <person name="Nagashima S."/>
            <person name="Venkiteswaran J."/>
            <person name="Schiff S.L."/>
            <person name="Hanada S."/>
            <person name="Tank M."/>
            <person name="Neufeld J.D."/>
        </authorList>
    </citation>
    <scope>NUCLEOTIDE SEQUENCE [LARGE SCALE GENOMIC DNA]</scope>
    <source>
        <strain evidence="2">L227-S17</strain>
    </source>
</reference>
<gene>
    <name evidence="2" type="ORF">HXX08_20910</name>
    <name evidence="3" type="ORF">OZ401_003865</name>
</gene>
<protein>
    <recommendedName>
        <fullName evidence="6">DUF4177 domain-containing protein</fullName>
    </recommendedName>
</protein>
<reference evidence="3" key="2">
    <citation type="journal article" date="2024" name="Nature">
        <title>Anoxygenic phototroph of the Chloroflexota uses a type I reaction centre.</title>
        <authorList>
            <person name="Tsuji J.M."/>
            <person name="Shaw N.A."/>
            <person name="Nagashima S."/>
            <person name="Venkiteswaran J.J."/>
            <person name="Schiff S.L."/>
            <person name="Watanabe T."/>
            <person name="Fukui M."/>
            <person name="Hanada S."/>
            <person name="Tank M."/>
            <person name="Neufeld J.D."/>
        </authorList>
    </citation>
    <scope>NUCLEOTIDE SEQUENCE</scope>
    <source>
        <strain evidence="3">L227-S17</strain>
    </source>
</reference>
<evidence type="ECO:0000256" key="1">
    <source>
        <dbReference type="SAM" id="MobiDB-lite"/>
    </source>
</evidence>
<feature type="region of interest" description="Disordered" evidence="1">
    <location>
        <begin position="1"/>
        <end position="34"/>
    </location>
</feature>
<evidence type="ECO:0000313" key="2">
    <source>
        <dbReference type="EMBL" id="NWJ48324.1"/>
    </source>
</evidence>
<keyword evidence="5" id="KW-1185">Reference proteome</keyword>
<evidence type="ECO:0000313" key="4">
    <source>
        <dbReference type="Proteomes" id="UP000521676"/>
    </source>
</evidence>
<evidence type="ECO:0008006" key="6">
    <source>
        <dbReference type="Google" id="ProtNLM"/>
    </source>
</evidence>
<dbReference type="EMBL" id="CP128400">
    <property type="protein sequence ID" value="WJW68258.1"/>
    <property type="molecule type" value="Genomic_DNA"/>
</dbReference>
<proteinExistence type="predicted"/>
<accession>A0A8T7M8E6</accession>
<dbReference type="AlphaFoldDB" id="A0A8T7M8E6"/>
<organism evidence="2 4">
    <name type="scientific">Candidatus Chlorohelix allophototropha</name>
    <dbReference type="NCBI Taxonomy" id="3003348"/>
    <lineage>
        <taxon>Bacteria</taxon>
        <taxon>Bacillati</taxon>
        <taxon>Chloroflexota</taxon>
        <taxon>Chloroflexia</taxon>
        <taxon>Candidatus Chloroheliales</taxon>
        <taxon>Candidatus Chloroheliaceae</taxon>
        <taxon>Candidatus Chlorohelix</taxon>
    </lineage>
</organism>
<sequence>MPYENQPPPESTLVPENSENRQSGAAVSINEESHAEHYEYTRRHLRKDELNNRYSQVVREMEEAGWEFASIKATYGYVRTFWEQEGRGPFHGCYLIFRRRTSRELPNP</sequence>
<dbReference type="Proteomes" id="UP000521676">
    <property type="component" value="Unassembled WGS sequence"/>
</dbReference>
<evidence type="ECO:0000313" key="3">
    <source>
        <dbReference type="EMBL" id="WJW68258.1"/>
    </source>
</evidence>
<name>A0A8T7M8E6_9CHLR</name>